<feature type="transmembrane region" description="Helical" evidence="9">
    <location>
        <begin position="251"/>
        <end position="272"/>
    </location>
</feature>
<accession>A0A814K7K0</accession>
<comment type="caution">
    <text evidence="11">The sequence shown here is derived from an EMBL/GenBank/DDBJ whole genome shotgun (WGS) entry which is preliminary data.</text>
</comment>
<keyword evidence="6 9" id="KW-0472">Membrane</keyword>
<dbReference type="GO" id="GO:0007218">
    <property type="term" value="P:neuropeptide signaling pathway"/>
    <property type="evidence" value="ECO:0007669"/>
    <property type="project" value="TreeGrafter"/>
</dbReference>
<keyword evidence="12" id="KW-1185">Reference proteome</keyword>
<keyword evidence="4 9" id="KW-1133">Transmembrane helix</keyword>
<dbReference type="Proteomes" id="UP000663879">
    <property type="component" value="Unassembled WGS sequence"/>
</dbReference>
<gene>
    <name evidence="11" type="ORF">OXX778_LOCUS18670</name>
</gene>
<keyword evidence="7" id="KW-0675">Receptor</keyword>
<dbReference type="OrthoDB" id="10060280at2759"/>
<organism evidence="11 12">
    <name type="scientific">Brachionus calyciflorus</name>
    <dbReference type="NCBI Taxonomy" id="104777"/>
    <lineage>
        <taxon>Eukaryota</taxon>
        <taxon>Metazoa</taxon>
        <taxon>Spiralia</taxon>
        <taxon>Gnathifera</taxon>
        <taxon>Rotifera</taxon>
        <taxon>Eurotatoria</taxon>
        <taxon>Monogononta</taxon>
        <taxon>Pseudotrocha</taxon>
        <taxon>Ploima</taxon>
        <taxon>Brachionidae</taxon>
        <taxon>Brachionus</taxon>
    </lineage>
</organism>
<keyword evidence="2" id="KW-1003">Cell membrane</keyword>
<sequence>MQIIFRLLSYLPIGLIIVALIGNISCLLIFRLNKNFRNISSMVYLSFTAVFDTLSLFEWNLNLFLRPNFNLKLEYLNLFNCKFIIFIQFFSLQSSAILLSLMCIDRFMTIISKPGSIFTRLPFSTNKSAYVWSILTLIFIFMLNSHILIFNGNFMQNSIENVTKDEILNGIIVNDTKIEIFIRRKEKCFWYSPNFKFITIWNRVNLIVRNFIPFTLMLVFNTLLITMTLMSNKKGFINKSTIRKRRLTISILSITFAFILMTMPSSILHAFFYEKFAKKYYGVILIRSLDFVSFSFNSTLFLNCFITNRKFRNYIRNIISNMFLKKF</sequence>
<evidence type="ECO:0000256" key="8">
    <source>
        <dbReference type="ARBA" id="ARBA00023224"/>
    </source>
</evidence>
<evidence type="ECO:0000256" key="5">
    <source>
        <dbReference type="ARBA" id="ARBA00023040"/>
    </source>
</evidence>
<feature type="domain" description="G-protein coupled receptors family 1 profile" evidence="10">
    <location>
        <begin position="22"/>
        <end position="301"/>
    </location>
</feature>
<name>A0A814K7K0_9BILA</name>
<dbReference type="GO" id="GO:0008528">
    <property type="term" value="F:G protein-coupled peptide receptor activity"/>
    <property type="evidence" value="ECO:0007669"/>
    <property type="project" value="TreeGrafter"/>
</dbReference>
<feature type="transmembrane region" description="Helical" evidence="9">
    <location>
        <begin position="129"/>
        <end position="149"/>
    </location>
</feature>
<evidence type="ECO:0000256" key="2">
    <source>
        <dbReference type="ARBA" id="ARBA00022475"/>
    </source>
</evidence>
<dbReference type="InterPro" id="IPR017452">
    <property type="entry name" value="GPCR_Rhodpsn_7TM"/>
</dbReference>
<keyword evidence="3 9" id="KW-0812">Transmembrane</keyword>
<feature type="transmembrane region" description="Helical" evidence="9">
    <location>
        <begin position="12"/>
        <end position="30"/>
    </location>
</feature>
<reference evidence="11" key="1">
    <citation type="submission" date="2021-02" db="EMBL/GenBank/DDBJ databases">
        <authorList>
            <person name="Nowell W R."/>
        </authorList>
    </citation>
    <scope>NUCLEOTIDE SEQUENCE</scope>
    <source>
        <strain evidence="11">Ploen Becks lab</strain>
    </source>
</reference>
<evidence type="ECO:0000259" key="10">
    <source>
        <dbReference type="PROSITE" id="PS50262"/>
    </source>
</evidence>
<feature type="transmembrane region" description="Helical" evidence="9">
    <location>
        <begin position="211"/>
        <end position="230"/>
    </location>
</feature>
<dbReference type="SUPFAM" id="SSF81321">
    <property type="entry name" value="Family A G protein-coupled receptor-like"/>
    <property type="match status" value="1"/>
</dbReference>
<dbReference type="AlphaFoldDB" id="A0A814K7K0"/>
<evidence type="ECO:0000256" key="9">
    <source>
        <dbReference type="SAM" id="Phobius"/>
    </source>
</evidence>
<evidence type="ECO:0000256" key="7">
    <source>
        <dbReference type="ARBA" id="ARBA00023170"/>
    </source>
</evidence>
<dbReference type="PROSITE" id="PS00237">
    <property type="entry name" value="G_PROTEIN_RECEP_F1_1"/>
    <property type="match status" value="1"/>
</dbReference>
<evidence type="ECO:0000256" key="1">
    <source>
        <dbReference type="ARBA" id="ARBA00004651"/>
    </source>
</evidence>
<evidence type="ECO:0000313" key="12">
    <source>
        <dbReference type="Proteomes" id="UP000663879"/>
    </source>
</evidence>
<feature type="transmembrane region" description="Helical" evidence="9">
    <location>
        <begin position="284"/>
        <end position="306"/>
    </location>
</feature>
<evidence type="ECO:0000313" key="11">
    <source>
        <dbReference type="EMBL" id="CAF1047721.1"/>
    </source>
</evidence>
<keyword evidence="5" id="KW-0297">G-protein coupled receptor</keyword>
<dbReference type="Gene3D" id="1.20.1070.10">
    <property type="entry name" value="Rhodopsin 7-helix transmembrane proteins"/>
    <property type="match status" value="1"/>
</dbReference>
<dbReference type="PROSITE" id="PS50262">
    <property type="entry name" value="G_PROTEIN_RECEP_F1_2"/>
    <property type="match status" value="1"/>
</dbReference>
<feature type="transmembrane region" description="Helical" evidence="9">
    <location>
        <begin position="83"/>
        <end position="108"/>
    </location>
</feature>
<protein>
    <recommendedName>
        <fullName evidence="10">G-protein coupled receptors family 1 profile domain-containing protein</fullName>
    </recommendedName>
</protein>
<dbReference type="InterPro" id="IPR000276">
    <property type="entry name" value="GPCR_Rhodpsn"/>
</dbReference>
<keyword evidence="8" id="KW-0807">Transducer</keyword>
<comment type="subcellular location">
    <subcellularLocation>
        <location evidence="1">Cell membrane</location>
        <topology evidence="1">Multi-pass membrane protein</topology>
    </subcellularLocation>
</comment>
<dbReference type="PANTHER" id="PTHR24230:SF75">
    <property type="entry name" value="RELAXIN FAMILY PEPTIDE RECEPTOR 3"/>
    <property type="match status" value="1"/>
</dbReference>
<dbReference type="EMBL" id="CAJNOC010005273">
    <property type="protein sequence ID" value="CAF1047721.1"/>
    <property type="molecule type" value="Genomic_DNA"/>
</dbReference>
<dbReference type="GO" id="GO:0005886">
    <property type="term" value="C:plasma membrane"/>
    <property type="evidence" value="ECO:0007669"/>
    <property type="project" value="UniProtKB-SubCell"/>
</dbReference>
<feature type="transmembrane region" description="Helical" evidence="9">
    <location>
        <begin position="42"/>
        <end position="63"/>
    </location>
</feature>
<proteinExistence type="predicted"/>
<evidence type="ECO:0000256" key="4">
    <source>
        <dbReference type="ARBA" id="ARBA00022989"/>
    </source>
</evidence>
<evidence type="ECO:0000256" key="6">
    <source>
        <dbReference type="ARBA" id="ARBA00023136"/>
    </source>
</evidence>
<evidence type="ECO:0000256" key="3">
    <source>
        <dbReference type="ARBA" id="ARBA00022692"/>
    </source>
</evidence>
<dbReference type="PANTHER" id="PTHR24230">
    <property type="entry name" value="G-PROTEIN COUPLED RECEPTOR"/>
    <property type="match status" value="1"/>
</dbReference>